<comment type="caution">
    <text evidence="3">The sequence shown here is derived from an EMBL/GenBank/DDBJ whole genome shotgun (WGS) entry which is preliminary data.</text>
</comment>
<dbReference type="EMBL" id="JABKKE010000025">
    <property type="protein sequence ID" value="NPE15076.1"/>
    <property type="molecule type" value="Genomic_DNA"/>
</dbReference>
<feature type="compositionally biased region" description="Basic and acidic residues" evidence="1">
    <location>
        <begin position="72"/>
        <end position="104"/>
    </location>
</feature>
<keyword evidence="4" id="KW-1185">Reference proteome</keyword>
<evidence type="ECO:0000313" key="4">
    <source>
        <dbReference type="Proteomes" id="UP001193734"/>
    </source>
</evidence>
<sequence length="494" mass="55559">MKKTLTAMAVLMAASIVCTHAQTGDDYRRQYDEYSRTARQKYDNFRQKCNDDYARFVEQAWQSFSSRPALKLPDEDKPVPPRPYDIRNDSIDRRTPVELPHDEVVPAPVPQPQPAPVEPVKEQPAPETVPFTFTYCGTTMSVRLSDAHRFTLTDCSESSVAKAWSRCSQPDFDNVLRDCLALRLAYGLCDWAYLQMLRCMSEAFMGTGTDEATLLAAYIYCQSGYRMRLGRSAGSRLCMLAASRHKIYGRPYFVVDGENFYPIGSDERNLEICGAAFPKEQSLSLYMTSAPLLAMNATPPRTLQSERYADMRATVSVNRNLLDFYSGYPASEISGNFMTRWAMYANTAMDNAVRDSLYPALRRAIDGLPAKEAAECLLNFVQTAFVYEYDETVWGADRAFFSEETLFYPYCDCEDRSILFSRLVRDLLGLPVVLVYYPGHLASAVCFGDDNTTGDYIRLGNRSFVICDPTYIGAGIGVTMPGMDNTAAKVILLE</sequence>
<feature type="chain" id="PRO_5046207363" description="Transglutaminase-like domain-containing protein" evidence="2">
    <location>
        <begin position="22"/>
        <end position="494"/>
    </location>
</feature>
<proteinExistence type="predicted"/>
<dbReference type="Proteomes" id="UP001193734">
    <property type="component" value="Unassembled WGS sequence"/>
</dbReference>
<dbReference type="GeneID" id="82158535"/>
<evidence type="ECO:0000256" key="2">
    <source>
        <dbReference type="SAM" id="SignalP"/>
    </source>
</evidence>
<keyword evidence="2" id="KW-0732">Signal</keyword>
<reference evidence="3 4" key="1">
    <citation type="submission" date="2020-05" db="EMBL/GenBank/DDBJ databases">
        <title>Distinct polysaccharide utilization as determinants for interspecies competition between intestinal Prevotella spp.</title>
        <authorList>
            <person name="Galvez E.J.C."/>
            <person name="Iljazovic A."/>
            <person name="Strowig T."/>
        </authorList>
    </citation>
    <scope>NUCLEOTIDE SEQUENCE [LARGE SCALE GENOMIC DNA]</scope>
    <source>
        <strain evidence="3 4">PROD</strain>
    </source>
</reference>
<dbReference type="RefSeq" id="WP_172174518.1">
    <property type="nucleotide sequence ID" value="NZ_CASGIA010000027.1"/>
</dbReference>
<organism evidence="3 4">
    <name type="scientific">Xylanibacter rodentium</name>
    <dbReference type="NCBI Taxonomy" id="2736289"/>
    <lineage>
        <taxon>Bacteria</taxon>
        <taxon>Pseudomonadati</taxon>
        <taxon>Bacteroidota</taxon>
        <taxon>Bacteroidia</taxon>
        <taxon>Bacteroidales</taxon>
        <taxon>Prevotellaceae</taxon>
        <taxon>Xylanibacter</taxon>
    </lineage>
</organism>
<feature type="region of interest" description="Disordered" evidence="1">
    <location>
        <begin position="68"/>
        <end position="124"/>
    </location>
</feature>
<evidence type="ECO:0000256" key="1">
    <source>
        <dbReference type="SAM" id="MobiDB-lite"/>
    </source>
</evidence>
<protein>
    <recommendedName>
        <fullName evidence="5">Transglutaminase-like domain-containing protein</fullName>
    </recommendedName>
</protein>
<feature type="compositionally biased region" description="Pro residues" evidence="1">
    <location>
        <begin position="107"/>
        <end position="117"/>
    </location>
</feature>
<evidence type="ECO:0008006" key="5">
    <source>
        <dbReference type="Google" id="ProtNLM"/>
    </source>
</evidence>
<evidence type="ECO:0000313" key="3">
    <source>
        <dbReference type="EMBL" id="NPE15076.1"/>
    </source>
</evidence>
<feature type="signal peptide" evidence="2">
    <location>
        <begin position="1"/>
        <end position="21"/>
    </location>
</feature>
<accession>A0ABX2AZH1</accession>
<name>A0ABX2AZH1_9BACT</name>
<gene>
    <name evidence="3" type="ORF">HPS55_12235</name>
</gene>